<proteinExistence type="predicted"/>
<dbReference type="EMBL" id="CP075866">
    <property type="protein sequence ID" value="QYS98444.1"/>
    <property type="molecule type" value="Genomic_DNA"/>
</dbReference>
<reference evidence="2 3" key="1">
    <citation type="journal article" date="2021" name="BMC Genomics">
        <title>Telomere-to-telomere genome assembly of asparaginase-producing Trichoderma simmonsii.</title>
        <authorList>
            <person name="Chung D."/>
            <person name="Kwon Y.M."/>
            <person name="Yang Y."/>
        </authorList>
    </citation>
    <scope>NUCLEOTIDE SEQUENCE [LARGE SCALE GENOMIC DNA]</scope>
    <source>
        <strain evidence="2 3">GH-Sj1</strain>
    </source>
</reference>
<evidence type="ECO:0000313" key="3">
    <source>
        <dbReference type="Proteomes" id="UP000826661"/>
    </source>
</evidence>
<dbReference type="Proteomes" id="UP000826661">
    <property type="component" value="Chromosome III"/>
</dbReference>
<organism evidence="2 3">
    <name type="scientific">Trichoderma simmonsii</name>
    <dbReference type="NCBI Taxonomy" id="1491479"/>
    <lineage>
        <taxon>Eukaryota</taxon>
        <taxon>Fungi</taxon>
        <taxon>Dikarya</taxon>
        <taxon>Ascomycota</taxon>
        <taxon>Pezizomycotina</taxon>
        <taxon>Sordariomycetes</taxon>
        <taxon>Hypocreomycetidae</taxon>
        <taxon>Hypocreales</taxon>
        <taxon>Hypocreaceae</taxon>
        <taxon>Trichoderma</taxon>
    </lineage>
</organism>
<feature type="region of interest" description="Disordered" evidence="1">
    <location>
        <begin position="51"/>
        <end position="106"/>
    </location>
</feature>
<evidence type="ECO:0000313" key="2">
    <source>
        <dbReference type="EMBL" id="QYS98444.1"/>
    </source>
</evidence>
<name>A0A8G0PGJ8_9HYPO</name>
<sequence>MYINLVHRIRGTTVSDKKKDTTTAQPCNGSAFLVENRSSLFLAMLSFTMPKHEDPPTPDSSMKKSNFNGGVWQGIDKEASTEPDCSANITGLPKVMTSGESSFRSR</sequence>
<feature type="compositionally biased region" description="Polar residues" evidence="1">
    <location>
        <begin position="59"/>
        <end position="68"/>
    </location>
</feature>
<accession>A0A8G0PGJ8</accession>
<evidence type="ECO:0000256" key="1">
    <source>
        <dbReference type="SAM" id="MobiDB-lite"/>
    </source>
</evidence>
<gene>
    <name evidence="2" type="ORF">H0G86_005623</name>
</gene>
<protein>
    <submittedName>
        <fullName evidence="2">Uncharacterized protein</fullName>
    </submittedName>
</protein>
<dbReference type="AlphaFoldDB" id="A0A8G0PGJ8"/>
<keyword evidence="3" id="KW-1185">Reference proteome</keyword>